<organism evidence="1 2">
    <name type="scientific">Bacteroides fluxus YIT 12057</name>
    <dbReference type="NCBI Taxonomy" id="763034"/>
    <lineage>
        <taxon>Bacteria</taxon>
        <taxon>Pseudomonadati</taxon>
        <taxon>Bacteroidota</taxon>
        <taxon>Bacteroidia</taxon>
        <taxon>Bacteroidales</taxon>
        <taxon>Bacteroidaceae</taxon>
        <taxon>Bacteroides</taxon>
    </lineage>
</organism>
<gene>
    <name evidence="1" type="ORF">HMPREF9446_03836</name>
</gene>
<proteinExistence type="predicted"/>
<keyword evidence="2" id="KW-1185">Reference proteome</keyword>
<evidence type="ECO:0000313" key="1">
    <source>
        <dbReference type="EMBL" id="EGF49948.1"/>
    </source>
</evidence>
<dbReference type="HOGENOM" id="CLU_2010666_0_0_10"/>
<comment type="caution">
    <text evidence="1">The sequence shown here is derived from an EMBL/GenBank/DDBJ whole genome shotgun (WGS) entry which is preliminary data.</text>
</comment>
<dbReference type="Proteomes" id="UP000003416">
    <property type="component" value="Unassembled WGS sequence"/>
</dbReference>
<sequence length="123" mass="14327">MALSEDLPLYRDTLRLLNLLIPLSQGFPRFFRYNMGNRMIELNLDMCVWNSKSLQKGNMPGWPLSWIRSASRVQGGNNTVRKELHLHYRHSPSEESSRAERCRQELDATEKYIGISRFVGEAE</sequence>
<accession>F3PYI8</accession>
<dbReference type="STRING" id="763034.HMPREF9446_03836"/>
<name>F3PYI8_9BACE</name>
<dbReference type="eggNOG" id="ENOG5032VU6">
    <property type="taxonomic scope" value="Bacteria"/>
</dbReference>
<evidence type="ECO:0000313" key="2">
    <source>
        <dbReference type="Proteomes" id="UP000003416"/>
    </source>
</evidence>
<protein>
    <submittedName>
        <fullName evidence="1">Conserved domain protein</fullName>
    </submittedName>
</protein>
<dbReference type="AlphaFoldDB" id="F3PYI8"/>
<reference evidence="1 2" key="1">
    <citation type="submission" date="2011-02" db="EMBL/GenBank/DDBJ databases">
        <authorList>
            <person name="Weinstock G."/>
            <person name="Sodergren E."/>
            <person name="Clifton S."/>
            <person name="Fulton L."/>
            <person name="Fulton B."/>
            <person name="Courtney L."/>
            <person name="Fronick C."/>
            <person name="Harrison M."/>
            <person name="Strong C."/>
            <person name="Farmer C."/>
            <person name="Delahaunty K."/>
            <person name="Markovic C."/>
            <person name="Hall O."/>
            <person name="Minx P."/>
            <person name="Tomlinson C."/>
            <person name="Mitreva M."/>
            <person name="Hou S."/>
            <person name="Chen J."/>
            <person name="Wollam A."/>
            <person name="Pepin K.H."/>
            <person name="Johnson M."/>
            <person name="Bhonagiri V."/>
            <person name="Zhang X."/>
            <person name="Suruliraj S."/>
            <person name="Warren W."/>
            <person name="Chinwalla A."/>
            <person name="Mardis E.R."/>
            <person name="Wilson R.K."/>
        </authorList>
    </citation>
    <scope>NUCLEOTIDE SEQUENCE [LARGE SCALE GENOMIC DNA]</scope>
    <source>
        <strain evidence="1 2">YIT 12057</strain>
    </source>
</reference>
<dbReference type="EMBL" id="AFBN01000112">
    <property type="protein sequence ID" value="EGF49948.1"/>
    <property type="molecule type" value="Genomic_DNA"/>
</dbReference>